<dbReference type="AlphaFoldDB" id="A0A0P7WIZ3"/>
<feature type="compositionally biased region" description="Basic and acidic residues" evidence="1">
    <location>
        <begin position="78"/>
        <end position="96"/>
    </location>
</feature>
<dbReference type="Gene3D" id="3.30.1370.50">
    <property type="entry name" value="R3H-like domain"/>
    <property type="match status" value="1"/>
</dbReference>
<evidence type="ECO:0000313" key="3">
    <source>
        <dbReference type="EMBL" id="KPP63642.1"/>
    </source>
</evidence>
<proteinExistence type="predicted"/>
<evidence type="ECO:0000256" key="1">
    <source>
        <dbReference type="SAM" id="MobiDB-lite"/>
    </source>
</evidence>
<dbReference type="Pfam" id="PF01424">
    <property type="entry name" value="R3H"/>
    <property type="match status" value="1"/>
</dbReference>
<dbReference type="CDD" id="cd12428">
    <property type="entry name" value="RRM_PARN"/>
    <property type="match status" value="1"/>
</dbReference>
<dbReference type="PANTHER" id="PTHR21678">
    <property type="entry name" value="GROWTH INHIBITION AND DIFFERENTIATION RELATED PROTEIN 88"/>
    <property type="match status" value="1"/>
</dbReference>
<comment type="caution">
    <text evidence="3">The sequence shown here is derived from an EMBL/GenBank/DDBJ whole genome shotgun (WGS) entry which is preliminary data.</text>
</comment>
<feature type="domain" description="R3H" evidence="2">
    <location>
        <begin position="27"/>
        <end position="66"/>
    </location>
</feature>
<dbReference type="SUPFAM" id="SSF82708">
    <property type="entry name" value="R3H domain"/>
    <property type="match status" value="1"/>
</dbReference>
<dbReference type="PANTHER" id="PTHR21678:SF6">
    <property type="entry name" value="R3H AND COILED-COIL DOMAIN-CONTAINING PROTEIN 1"/>
    <property type="match status" value="1"/>
</dbReference>
<feature type="region of interest" description="Disordered" evidence="1">
    <location>
        <begin position="209"/>
        <end position="232"/>
    </location>
</feature>
<sequence length="388" mass="42916">MFASVCFRKTRERSPWLFPLCLYTSVLLFPPLPSRLRFLIHKAVEKYPPLSTFSVGEGWSRRVVVCYSHLRLPLEREGEADADAHKQAPGRDRATEGGKGSQPPEPRRMRSRGTRRPDKAIYVPRAMRIAASQGPDQVELNPPSCTLSPSAAEESCPDAANEKLPQPPAAPDESAGKAEVSDPLADPETPPAVLEETVSYFISMSLDSEKEDSSGIAEPATSQVPGEAKEDPEDFTREIVAHLREMDIAIQSVHNEYSSYNNMWIGADDFAHVIEIYDFPAVFKTEDLLDAFADFSKGGLKIKWVDDTHALGVFSSVSAAQQALSIRHPMLKARTLSEGSSKSKGKALRRAEFIQPVKERPRTDTAVARRMVTRALGLQRGGPRGKRY</sequence>
<dbReference type="InterPro" id="IPR012677">
    <property type="entry name" value="Nucleotide-bd_a/b_plait_sf"/>
</dbReference>
<reference evidence="3 4" key="1">
    <citation type="submission" date="2015-08" db="EMBL/GenBank/DDBJ databases">
        <title>The genome of the Asian arowana (Scleropages formosus).</title>
        <authorList>
            <person name="Tan M.H."/>
            <person name="Gan H.M."/>
            <person name="Croft L.J."/>
            <person name="Austin C.M."/>
        </authorList>
    </citation>
    <scope>NUCLEOTIDE SEQUENCE [LARGE SCALE GENOMIC DNA]</scope>
    <source>
        <strain evidence="3">Aro1</strain>
    </source>
</reference>
<evidence type="ECO:0000259" key="2">
    <source>
        <dbReference type="Pfam" id="PF01424"/>
    </source>
</evidence>
<dbReference type="Proteomes" id="UP000034805">
    <property type="component" value="Unassembled WGS sequence"/>
</dbReference>
<feature type="region of interest" description="Disordered" evidence="1">
    <location>
        <begin position="78"/>
        <end position="192"/>
    </location>
</feature>
<dbReference type="Gene3D" id="3.30.70.330">
    <property type="match status" value="1"/>
</dbReference>
<dbReference type="InterPro" id="IPR039884">
    <property type="entry name" value="R3HC1/R3HCL"/>
</dbReference>
<evidence type="ECO:0000313" key="4">
    <source>
        <dbReference type="Proteomes" id="UP000034805"/>
    </source>
</evidence>
<dbReference type="InterPro" id="IPR001374">
    <property type="entry name" value="R3H_dom"/>
</dbReference>
<accession>A0A0P7WIZ3</accession>
<organism evidence="3 4">
    <name type="scientific">Scleropages formosus</name>
    <name type="common">Asian bonytongue</name>
    <name type="synonym">Osteoglossum formosum</name>
    <dbReference type="NCBI Taxonomy" id="113540"/>
    <lineage>
        <taxon>Eukaryota</taxon>
        <taxon>Metazoa</taxon>
        <taxon>Chordata</taxon>
        <taxon>Craniata</taxon>
        <taxon>Vertebrata</taxon>
        <taxon>Euteleostomi</taxon>
        <taxon>Actinopterygii</taxon>
        <taxon>Neopterygii</taxon>
        <taxon>Teleostei</taxon>
        <taxon>Osteoglossocephala</taxon>
        <taxon>Osteoglossomorpha</taxon>
        <taxon>Osteoglossiformes</taxon>
        <taxon>Osteoglossidae</taxon>
        <taxon>Scleropages</taxon>
    </lineage>
</organism>
<name>A0A0P7WIZ3_SCLFO</name>
<protein>
    <submittedName>
        <fullName evidence="3">R3H and coiled-coil domain-containing protein 1-like</fullName>
    </submittedName>
</protein>
<dbReference type="EMBL" id="JARO02007718">
    <property type="protein sequence ID" value="KPP63642.1"/>
    <property type="molecule type" value="Genomic_DNA"/>
</dbReference>
<dbReference type="GO" id="GO:0003676">
    <property type="term" value="F:nucleic acid binding"/>
    <property type="evidence" value="ECO:0007669"/>
    <property type="project" value="InterPro"/>
</dbReference>
<gene>
    <name evidence="3" type="ORF">Z043_118079</name>
</gene>
<dbReference type="InterPro" id="IPR035979">
    <property type="entry name" value="RBD_domain_sf"/>
</dbReference>
<dbReference type="InterPro" id="IPR036867">
    <property type="entry name" value="R3H_dom_sf"/>
</dbReference>
<dbReference type="SUPFAM" id="SSF54928">
    <property type="entry name" value="RNA-binding domain, RBD"/>
    <property type="match status" value="1"/>
</dbReference>